<dbReference type="Gene3D" id="3.40.50.720">
    <property type="entry name" value="NAD(P)-binding Rossmann-like Domain"/>
    <property type="match status" value="1"/>
</dbReference>
<sequence>MDYFPLFCRLQGRRCLLVGAGDVAERKARLLLEAGAELLVGALDFSPAFRQWAQQETITLPARGV</sequence>
<dbReference type="PANTHER" id="PTHR35330">
    <property type="entry name" value="SIROHEME BIOSYNTHESIS PROTEIN MET8"/>
    <property type="match status" value="1"/>
</dbReference>
<dbReference type="InterPro" id="IPR028161">
    <property type="entry name" value="Met8-like"/>
</dbReference>
<comment type="pathway">
    <text evidence="1">Porphyrin-containing compound metabolism; siroheme biosynthesis; sirohydrochlorin from precorrin-2: step 1/1.</text>
</comment>
<protein>
    <recommendedName>
        <fullName evidence="2">precorrin-2 dehydrogenase</fullName>
        <ecNumber evidence="2">1.3.1.76</ecNumber>
    </recommendedName>
</protein>
<proteinExistence type="predicted"/>
<evidence type="ECO:0000256" key="3">
    <source>
        <dbReference type="ARBA" id="ARBA00023002"/>
    </source>
</evidence>
<dbReference type="UniPathway" id="UPA00262">
    <property type="reaction ID" value="UER00222"/>
</dbReference>
<keyword evidence="3" id="KW-0560">Oxidoreductase</keyword>
<dbReference type="GO" id="GO:0043115">
    <property type="term" value="F:precorrin-2 dehydrogenase activity"/>
    <property type="evidence" value="ECO:0007669"/>
    <property type="project" value="UniProtKB-EC"/>
</dbReference>
<keyword evidence="4" id="KW-0520">NAD</keyword>
<dbReference type="EC" id="1.3.1.76" evidence="2"/>
<dbReference type="AlphaFoldDB" id="A0A379ABU0"/>
<evidence type="ECO:0000313" key="7">
    <source>
        <dbReference type="Proteomes" id="UP000254640"/>
    </source>
</evidence>
<keyword evidence="7" id="KW-1185">Reference proteome</keyword>
<evidence type="ECO:0000313" key="6">
    <source>
        <dbReference type="EMBL" id="SUB14690.1"/>
    </source>
</evidence>
<dbReference type="EMBL" id="UGSO01000001">
    <property type="protein sequence ID" value="SUB14690.1"/>
    <property type="molecule type" value="Genomic_DNA"/>
</dbReference>
<dbReference type="InterPro" id="IPR036291">
    <property type="entry name" value="NAD(P)-bd_dom_sf"/>
</dbReference>
<gene>
    <name evidence="6" type="primary">cysG_3</name>
    <name evidence="6" type="ORF">NCTC9381_00540</name>
</gene>
<accession>A0A379ABU0</accession>
<organism evidence="6 7">
    <name type="scientific">Enterobacter agglomerans</name>
    <name type="common">Erwinia herbicola</name>
    <name type="synonym">Pantoea agglomerans</name>
    <dbReference type="NCBI Taxonomy" id="549"/>
    <lineage>
        <taxon>Bacteria</taxon>
        <taxon>Pseudomonadati</taxon>
        <taxon>Pseudomonadota</taxon>
        <taxon>Gammaproteobacteria</taxon>
        <taxon>Enterobacterales</taxon>
        <taxon>Erwiniaceae</taxon>
        <taxon>Pantoea</taxon>
        <taxon>Pantoea agglomerans group</taxon>
    </lineage>
</organism>
<reference evidence="6 7" key="1">
    <citation type="submission" date="2018-06" db="EMBL/GenBank/DDBJ databases">
        <authorList>
            <consortium name="Pathogen Informatics"/>
            <person name="Doyle S."/>
        </authorList>
    </citation>
    <scope>NUCLEOTIDE SEQUENCE [LARGE SCALE GENOMIC DNA]</scope>
    <source>
        <strain evidence="6 7">NCTC9381</strain>
    </source>
</reference>
<evidence type="ECO:0000256" key="2">
    <source>
        <dbReference type="ARBA" id="ARBA00012400"/>
    </source>
</evidence>
<dbReference type="Pfam" id="PF13241">
    <property type="entry name" value="NAD_binding_7"/>
    <property type="match status" value="1"/>
</dbReference>
<evidence type="ECO:0000256" key="1">
    <source>
        <dbReference type="ARBA" id="ARBA00005010"/>
    </source>
</evidence>
<evidence type="ECO:0000256" key="5">
    <source>
        <dbReference type="ARBA" id="ARBA00023244"/>
    </source>
</evidence>
<dbReference type="SUPFAM" id="SSF51735">
    <property type="entry name" value="NAD(P)-binding Rossmann-fold domains"/>
    <property type="match status" value="1"/>
</dbReference>
<evidence type="ECO:0000256" key="4">
    <source>
        <dbReference type="ARBA" id="ARBA00023027"/>
    </source>
</evidence>
<name>A0A379ABU0_ENTAG</name>
<dbReference type="Proteomes" id="UP000254640">
    <property type="component" value="Unassembled WGS sequence"/>
</dbReference>
<dbReference type="PANTHER" id="PTHR35330:SF1">
    <property type="entry name" value="SIROHEME BIOSYNTHESIS PROTEIN MET8"/>
    <property type="match status" value="1"/>
</dbReference>
<dbReference type="GO" id="GO:0019354">
    <property type="term" value="P:siroheme biosynthetic process"/>
    <property type="evidence" value="ECO:0007669"/>
    <property type="project" value="UniProtKB-UniPathway"/>
</dbReference>
<keyword evidence="5" id="KW-0627">Porphyrin biosynthesis</keyword>
<dbReference type="GO" id="GO:0004325">
    <property type="term" value="F:ferrochelatase activity"/>
    <property type="evidence" value="ECO:0007669"/>
    <property type="project" value="InterPro"/>
</dbReference>